<dbReference type="InterPro" id="IPR018247">
    <property type="entry name" value="EF_Hand_1_Ca_BS"/>
</dbReference>
<dbReference type="GO" id="GO:0016491">
    <property type="term" value="F:oxidoreductase activity"/>
    <property type="evidence" value="ECO:0007669"/>
    <property type="project" value="InterPro"/>
</dbReference>
<evidence type="ECO:0000313" key="2">
    <source>
        <dbReference type="EMBL" id="SPF44354.1"/>
    </source>
</evidence>
<evidence type="ECO:0000259" key="1">
    <source>
        <dbReference type="SMART" id="SM01008"/>
    </source>
</evidence>
<dbReference type="PIRSF" id="PIRSF036389">
    <property type="entry name" value="IOR_B"/>
    <property type="match status" value="1"/>
</dbReference>
<dbReference type="InterPro" id="IPR046867">
    <property type="entry name" value="AldOxase/xan_DH_MoCoBD2"/>
</dbReference>
<dbReference type="EMBL" id="OMOD01000148">
    <property type="protein sequence ID" value="SPF44354.1"/>
    <property type="molecule type" value="Genomic_DNA"/>
</dbReference>
<dbReference type="PANTHER" id="PTHR47495">
    <property type="entry name" value="ALDEHYDE DEHYDROGENASE"/>
    <property type="match status" value="1"/>
</dbReference>
<dbReference type="PROSITE" id="PS00018">
    <property type="entry name" value="EF_HAND_1"/>
    <property type="match status" value="1"/>
</dbReference>
<dbReference type="Pfam" id="PF02738">
    <property type="entry name" value="MoCoBD_1"/>
    <property type="match status" value="1"/>
</dbReference>
<proteinExistence type="predicted"/>
<dbReference type="PANTHER" id="PTHR47495:SF3">
    <property type="entry name" value="BLR6219 PROTEIN"/>
    <property type="match status" value="1"/>
</dbReference>
<dbReference type="InterPro" id="IPR000674">
    <property type="entry name" value="Ald_Oxase/Xan_DH_a/b"/>
</dbReference>
<gene>
    <name evidence="2" type="ORF">SBA1_530010</name>
</gene>
<dbReference type="InterPro" id="IPR012368">
    <property type="entry name" value="OxRdtase_Mopterin-bd_su_IorB"/>
</dbReference>
<dbReference type="InterPro" id="IPR037165">
    <property type="entry name" value="AldOxase/xan_DH_Mopterin-bd_sf"/>
</dbReference>
<dbReference type="AlphaFoldDB" id="A0A2U3KXE4"/>
<protein>
    <submittedName>
        <fullName evidence="2">Aerobic-type carbon monoxide dehydrogenase, large subunit-like protein</fullName>
    </submittedName>
</protein>
<reference evidence="3" key="1">
    <citation type="submission" date="2018-02" db="EMBL/GenBank/DDBJ databases">
        <authorList>
            <person name="Hausmann B."/>
        </authorList>
    </citation>
    <scope>NUCLEOTIDE SEQUENCE [LARGE SCALE GENOMIC DNA]</scope>
    <source>
        <strain evidence="3">Peat soil MAG SbA1</strain>
    </source>
</reference>
<sequence length="778" mass="83244">MIPLDMALEKTGREEVTVEKISIENVSRRHFLQGMLSASAFVLWAGRSPLLAKAARLDAPGQGPGSAAGALPSIDATAFHPGVFVGIQTDGTVLIVAHRSEMGNGVRTSLPRVLADELDADWNRVQVLQGDGDSRYGSQDTDGSHSLREFFDVLREAGATARLMLVRAAAQQWGIPESQCVTDAVHTVSDKNSSRKLGYGELAAAAAKLPVPKKEELHLKSPKEWRYIGKPAPGLDVHEICSGKPLFGMDVRVDGMLYAAIAHPPVLGGKVKSVDESAALKVIGVKKTIPVDPFTPPHAAQPLGGVAVIADNTWAAFKGRDRLKIEWDNGSHAVYNSTEYKKQLQQTARQPGKVVHAVGDPDAEFAKGGKIVEAEYFAPHLAHASMEPPVAVADVRDGKVTVWSPTQDPQGVQEEVGRALGIKKENVTCHVTFLGGAFGRKSLPDFAIEAAVLSKNTGKPVKVVWSREDDIKFDYFHSVAAMYLKAALDDNGKPKAWLQRSVFPPIGSTFDKDAVYSGAGEMSLGWNVIPFDVPNFRSENGPATAHVRIGWLRSVANVYHAFAVQSFANELAYAANRDPYEYLLTLIGSARTIDAGGPPAVAEKYPYDTGRLRRVAELAAEKANWGKKKSGKGSGMGIAVHRAFLTYVATVVEVEVDDQGAVRIPHVTTAVDCGIAANPETVRQQMEGAAVFGTSLARTGEITATGGAIDQSNFHDYPVARMNDAPYHVAVHIVESSAPPAGIGEPGVPPIAPAICNAIFAATGKRVRELPLARNGFV</sequence>
<dbReference type="InterPro" id="IPR008274">
    <property type="entry name" value="AldOxase/xan_DH_MoCoBD1"/>
</dbReference>
<dbReference type="PROSITE" id="PS51318">
    <property type="entry name" value="TAT"/>
    <property type="match status" value="1"/>
</dbReference>
<feature type="domain" description="Aldehyde oxidase/xanthine dehydrogenase a/b hammerhead" evidence="1">
    <location>
        <begin position="242"/>
        <end position="331"/>
    </location>
</feature>
<dbReference type="Pfam" id="PF20256">
    <property type="entry name" value="MoCoBD_2"/>
    <property type="match status" value="2"/>
</dbReference>
<organism evidence="2 3">
    <name type="scientific">Candidatus Sulfotelmatobacter kueseliae</name>
    <dbReference type="NCBI Taxonomy" id="2042962"/>
    <lineage>
        <taxon>Bacteria</taxon>
        <taxon>Pseudomonadati</taxon>
        <taxon>Acidobacteriota</taxon>
        <taxon>Terriglobia</taxon>
        <taxon>Terriglobales</taxon>
        <taxon>Candidatus Korobacteraceae</taxon>
        <taxon>Candidatus Sulfotelmatobacter</taxon>
    </lineage>
</organism>
<dbReference type="Gene3D" id="3.90.1170.50">
    <property type="entry name" value="Aldehyde oxidase/xanthine dehydrogenase, a/b hammerhead"/>
    <property type="match status" value="1"/>
</dbReference>
<dbReference type="Proteomes" id="UP000238701">
    <property type="component" value="Unassembled WGS sequence"/>
</dbReference>
<dbReference type="SMART" id="SM01008">
    <property type="entry name" value="Ald_Xan_dh_C"/>
    <property type="match status" value="1"/>
</dbReference>
<dbReference type="Gene3D" id="3.30.365.10">
    <property type="entry name" value="Aldehyde oxidase/xanthine dehydrogenase, molybdopterin binding domain"/>
    <property type="match status" value="4"/>
</dbReference>
<dbReference type="InterPro" id="IPR006311">
    <property type="entry name" value="TAT_signal"/>
</dbReference>
<name>A0A2U3KXE4_9BACT</name>
<accession>A0A2U3KXE4</accession>
<evidence type="ECO:0000313" key="3">
    <source>
        <dbReference type="Proteomes" id="UP000238701"/>
    </source>
</evidence>
<dbReference type="SUPFAM" id="SSF56003">
    <property type="entry name" value="Molybdenum cofactor-binding domain"/>
    <property type="match status" value="2"/>
</dbReference>
<dbReference type="InterPro" id="IPR052516">
    <property type="entry name" value="N-heterocyclic_Hydroxylase"/>
</dbReference>